<dbReference type="Proteomes" id="UP000770717">
    <property type="component" value="Unassembled WGS sequence"/>
</dbReference>
<name>A0A8J6B2U3_ELECQ</name>
<gene>
    <name evidence="2" type="ORF">GDO78_022445</name>
</gene>
<protein>
    <submittedName>
        <fullName evidence="2">Uncharacterized protein</fullName>
    </submittedName>
</protein>
<evidence type="ECO:0000313" key="2">
    <source>
        <dbReference type="EMBL" id="KAG9463097.1"/>
    </source>
</evidence>
<dbReference type="AlphaFoldDB" id="A0A8J6B2U3"/>
<feature type="region of interest" description="Disordered" evidence="1">
    <location>
        <begin position="16"/>
        <end position="35"/>
    </location>
</feature>
<comment type="caution">
    <text evidence="2">The sequence shown here is derived from an EMBL/GenBank/DDBJ whole genome shotgun (WGS) entry which is preliminary data.</text>
</comment>
<dbReference type="EMBL" id="WNTK01008110">
    <property type="protein sequence ID" value="KAG9463097.1"/>
    <property type="molecule type" value="Genomic_DNA"/>
</dbReference>
<reference evidence="2" key="1">
    <citation type="thesis" date="2020" institute="ProQuest LLC" country="789 East Eisenhower Parkway, Ann Arbor, MI, USA">
        <title>Comparative Genomics and Chromosome Evolution.</title>
        <authorList>
            <person name="Mudd A.B."/>
        </authorList>
    </citation>
    <scope>NUCLEOTIDE SEQUENCE</scope>
    <source>
        <strain evidence="2">HN-11 Male</strain>
        <tissue evidence="2">Kidney and liver</tissue>
    </source>
</reference>
<sequence length="84" mass="8911">MSLPIPPLPWAPLLPAHHRSSAPAAPDSSAPPTCHRAQELYGATGSPELLCMKRGSQLEVECGGCYDGAPCTLKERSALRSWVS</sequence>
<feature type="compositionally biased region" description="Low complexity" evidence="1">
    <location>
        <begin position="16"/>
        <end position="32"/>
    </location>
</feature>
<evidence type="ECO:0000313" key="3">
    <source>
        <dbReference type="Proteomes" id="UP000770717"/>
    </source>
</evidence>
<evidence type="ECO:0000256" key="1">
    <source>
        <dbReference type="SAM" id="MobiDB-lite"/>
    </source>
</evidence>
<proteinExistence type="predicted"/>
<keyword evidence="3" id="KW-1185">Reference proteome</keyword>
<organism evidence="2 3">
    <name type="scientific">Eleutherodactylus coqui</name>
    <name type="common">Puerto Rican coqui</name>
    <dbReference type="NCBI Taxonomy" id="57060"/>
    <lineage>
        <taxon>Eukaryota</taxon>
        <taxon>Metazoa</taxon>
        <taxon>Chordata</taxon>
        <taxon>Craniata</taxon>
        <taxon>Vertebrata</taxon>
        <taxon>Euteleostomi</taxon>
        <taxon>Amphibia</taxon>
        <taxon>Batrachia</taxon>
        <taxon>Anura</taxon>
        <taxon>Neobatrachia</taxon>
        <taxon>Hyloidea</taxon>
        <taxon>Eleutherodactylidae</taxon>
        <taxon>Eleutherodactylinae</taxon>
        <taxon>Eleutherodactylus</taxon>
        <taxon>Eleutherodactylus</taxon>
    </lineage>
</organism>
<accession>A0A8J6B2U3</accession>